<dbReference type="InterPro" id="IPR001650">
    <property type="entry name" value="Helicase_C-like"/>
</dbReference>
<dbReference type="GO" id="GO:0016787">
    <property type="term" value="F:hydrolase activity"/>
    <property type="evidence" value="ECO:0007669"/>
    <property type="project" value="UniProtKB-KW"/>
</dbReference>
<keyword evidence="3" id="KW-0347">Helicase</keyword>
<evidence type="ECO:0000259" key="6">
    <source>
        <dbReference type="PROSITE" id="PS51194"/>
    </source>
</evidence>
<reference evidence="8" key="1">
    <citation type="submission" date="2016-11" db="UniProtKB">
        <authorList>
            <consortium name="WormBaseParasite"/>
        </authorList>
    </citation>
    <scope>IDENTIFICATION</scope>
</reference>
<protein>
    <submittedName>
        <fullName evidence="8">Helicase C-terminal domain-containing protein</fullName>
    </submittedName>
</protein>
<dbReference type="PROSITE" id="PS51194">
    <property type="entry name" value="HELICASE_CTER"/>
    <property type="match status" value="1"/>
</dbReference>
<dbReference type="PANTHER" id="PTHR47961">
    <property type="entry name" value="DNA POLYMERASE THETA, PUTATIVE (AFU_ORTHOLOGUE AFUA_1G05260)-RELATED"/>
    <property type="match status" value="1"/>
</dbReference>
<name>A0A1I8B1L6_MELHA</name>
<dbReference type="CDD" id="cd18795">
    <property type="entry name" value="SF2_C_Ski2"/>
    <property type="match status" value="1"/>
</dbReference>
<dbReference type="InterPro" id="IPR050474">
    <property type="entry name" value="Hel308_SKI2-like"/>
</dbReference>
<dbReference type="AlphaFoldDB" id="A0A1I8B1L6"/>
<dbReference type="InterPro" id="IPR048960">
    <property type="entry name" value="POLQ-like_helical"/>
</dbReference>
<dbReference type="Pfam" id="PF21099">
    <property type="entry name" value="POLQ_helical"/>
    <property type="match status" value="1"/>
</dbReference>
<accession>A0A1I8B1L6</accession>
<dbReference type="Pfam" id="PF20470">
    <property type="entry name" value="HTH_61"/>
    <property type="match status" value="1"/>
</dbReference>
<keyword evidence="1" id="KW-0547">Nucleotide-binding</keyword>
<evidence type="ECO:0000256" key="1">
    <source>
        <dbReference type="ARBA" id="ARBA00022741"/>
    </source>
</evidence>
<dbReference type="Pfam" id="PF00271">
    <property type="entry name" value="Helicase_C"/>
    <property type="match status" value="1"/>
</dbReference>
<evidence type="ECO:0000256" key="5">
    <source>
        <dbReference type="ARBA" id="ARBA00048988"/>
    </source>
</evidence>
<dbReference type="SUPFAM" id="SSF52540">
    <property type="entry name" value="P-loop containing nucleoside triphosphate hydrolases"/>
    <property type="match status" value="1"/>
</dbReference>
<dbReference type="WBParaSite" id="MhA1_Contig123.frz3.gene57">
    <property type="protein sequence ID" value="MhA1_Contig123.frz3.gene57"/>
    <property type="gene ID" value="MhA1_Contig123.frz3.gene57"/>
</dbReference>
<evidence type="ECO:0000256" key="3">
    <source>
        <dbReference type="ARBA" id="ARBA00022806"/>
    </source>
</evidence>
<sequence>MNCENLCKLLTNLSPKEFREHRSEERISILSQLKDEHEGRICPILEAGIKSGVAYHHSGLTNDERLLVEAAYKNGIISIICCTSTLAAGVNLPARRVIIRTPYIGRQLIKKIQYLQMIGRAGRAGLDEKGDCITIIRNGTESLAFRNMLENPLEPCVSGLGDDQQREAFFLDLIVLKLCSTIDELFKIFKKSLYGIQKRDDTELRILTEKTVQSLLANQMVLQPEVDHFFSTQIGIATFNANFNPQVALDINRDLSENLSQGIVLSSHFHLLYNCVQIDVEVQNLDWNLFHNEKEERELLHLMGFTEGTIVQFILHSSNKMNTSAKAQRFYVAFMLRQIWEQRPLWEVAQHFDVPRGWLQSVLQSALSQASSIIRFAERTPSLWALRSLLPEMVKRLSECARQELIPLLSIDCVKAGRARLLYERGYKTVGSIAKVLPEKLIADLEGKLSLMQARRMINSAKTIIRDQIAEKSEELEQLGATNLFEFIKPNNFIQPFQQSSKTKATKTFQPVFKCFGFEMEAEEENISEQFSNSSSSNSSNNSC</sequence>
<evidence type="ECO:0000256" key="2">
    <source>
        <dbReference type="ARBA" id="ARBA00022801"/>
    </source>
</evidence>
<dbReference type="GO" id="GO:0005524">
    <property type="term" value="F:ATP binding"/>
    <property type="evidence" value="ECO:0007669"/>
    <property type="project" value="UniProtKB-KW"/>
</dbReference>
<dbReference type="PANTHER" id="PTHR47961:SF12">
    <property type="entry name" value="HELICASE POLQ-LIKE"/>
    <property type="match status" value="1"/>
</dbReference>
<comment type="catalytic activity">
    <reaction evidence="5">
        <text>ATP + H2O = ADP + phosphate + H(+)</text>
        <dbReference type="Rhea" id="RHEA:13065"/>
        <dbReference type="ChEBI" id="CHEBI:15377"/>
        <dbReference type="ChEBI" id="CHEBI:15378"/>
        <dbReference type="ChEBI" id="CHEBI:30616"/>
        <dbReference type="ChEBI" id="CHEBI:43474"/>
        <dbReference type="ChEBI" id="CHEBI:456216"/>
        <dbReference type="EC" id="5.6.2.4"/>
    </reaction>
</comment>
<evidence type="ECO:0000313" key="8">
    <source>
        <dbReference type="WBParaSite" id="MhA1_Contig123.frz3.gene57"/>
    </source>
</evidence>
<dbReference type="InterPro" id="IPR046931">
    <property type="entry name" value="HTH_61"/>
</dbReference>
<dbReference type="SMART" id="SM00490">
    <property type="entry name" value="HELICc"/>
    <property type="match status" value="1"/>
</dbReference>
<organism evidence="7 8">
    <name type="scientific">Meloidogyne hapla</name>
    <name type="common">Root-knot nematode worm</name>
    <dbReference type="NCBI Taxonomy" id="6305"/>
    <lineage>
        <taxon>Eukaryota</taxon>
        <taxon>Metazoa</taxon>
        <taxon>Ecdysozoa</taxon>
        <taxon>Nematoda</taxon>
        <taxon>Chromadorea</taxon>
        <taxon>Rhabditida</taxon>
        <taxon>Tylenchina</taxon>
        <taxon>Tylenchomorpha</taxon>
        <taxon>Tylenchoidea</taxon>
        <taxon>Meloidogynidae</taxon>
        <taxon>Meloidogyninae</taxon>
        <taxon>Meloidogyne</taxon>
    </lineage>
</organism>
<dbReference type="GO" id="GO:0043138">
    <property type="term" value="F:3'-5' DNA helicase activity"/>
    <property type="evidence" value="ECO:0007669"/>
    <property type="project" value="UniProtKB-EC"/>
</dbReference>
<dbReference type="Gene3D" id="3.40.50.300">
    <property type="entry name" value="P-loop containing nucleotide triphosphate hydrolases"/>
    <property type="match status" value="1"/>
</dbReference>
<keyword evidence="7" id="KW-1185">Reference proteome</keyword>
<evidence type="ECO:0000256" key="4">
    <source>
        <dbReference type="ARBA" id="ARBA00022840"/>
    </source>
</evidence>
<dbReference type="Proteomes" id="UP000095281">
    <property type="component" value="Unplaced"/>
</dbReference>
<dbReference type="Gene3D" id="1.10.3380.20">
    <property type="match status" value="1"/>
</dbReference>
<dbReference type="OMA" id="LAKANIC"/>
<keyword evidence="2" id="KW-0378">Hydrolase</keyword>
<dbReference type="SUPFAM" id="SSF158702">
    <property type="entry name" value="Sec63 N-terminal domain-like"/>
    <property type="match status" value="1"/>
</dbReference>
<proteinExistence type="predicted"/>
<evidence type="ECO:0000313" key="7">
    <source>
        <dbReference type="Proteomes" id="UP000095281"/>
    </source>
</evidence>
<keyword evidence="4" id="KW-0067">ATP-binding</keyword>
<dbReference type="InterPro" id="IPR027417">
    <property type="entry name" value="P-loop_NTPase"/>
</dbReference>
<feature type="domain" description="Helicase C-terminal" evidence="6">
    <location>
        <begin position="5"/>
        <end position="168"/>
    </location>
</feature>